<dbReference type="EMBL" id="CADIKH010000135">
    <property type="protein sequence ID" value="CAB3774579.1"/>
    <property type="molecule type" value="Genomic_DNA"/>
</dbReference>
<dbReference type="SUPFAM" id="SSF51713">
    <property type="entry name" value="tRNA-guanine transglycosylase"/>
    <property type="match status" value="1"/>
</dbReference>
<sequence>MQFETIGAGMPVFQKNAHVRDGLLVRVGIPHRSGKLAFHAFNEGYAAMVSASAFWNARSGRFVIPQATDLTEIDFALDSAGFTAMRAFQAKGRQRGIAGIYPWTMEQYVELASFSGANWIAQPDLCCEPELAADQVAIDYRIDATATLLEHMLRVVYAWQNELLNTWSADAVQNALRIPVPVAQGWSVDDYRRSIDLMFEVWERWMPWISAPVLIGLGSVCRRPLTHPRHGLFAILEGLEGHLPPGSRLHLFGVKGQALSRVKMYDWVASVDSMASDFAARVAARERGISNNMRHRCAEMSRWMAAATGRIKPRAGDQFRLPLVA</sequence>
<dbReference type="Pfam" id="PF23859">
    <property type="entry name" value="DpdA"/>
    <property type="match status" value="1"/>
</dbReference>
<dbReference type="InterPro" id="IPR036511">
    <property type="entry name" value="TGT-like_sf"/>
</dbReference>
<gene>
    <name evidence="2" type="ORF">LMG29542_07957</name>
</gene>
<keyword evidence="3" id="KW-1185">Reference proteome</keyword>
<dbReference type="Proteomes" id="UP000494363">
    <property type="component" value="Unassembled WGS sequence"/>
</dbReference>
<proteinExistence type="predicted"/>
<reference evidence="2 3" key="1">
    <citation type="submission" date="2020-04" db="EMBL/GenBank/DDBJ databases">
        <authorList>
            <person name="De Canck E."/>
        </authorList>
    </citation>
    <scope>NUCLEOTIDE SEQUENCE [LARGE SCALE GENOMIC DNA]</scope>
    <source>
        <strain evidence="2 3">LMG 29542</strain>
    </source>
</reference>
<evidence type="ECO:0000313" key="3">
    <source>
        <dbReference type="Proteomes" id="UP000494363"/>
    </source>
</evidence>
<protein>
    <recommendedName>
        <fullName evidence="1">DeoxyPurine in DNA protein A domain-containing protein</fullName>
    </recommendedName>
</protein>
<accession>A0A6J5F6Z9</accession>
<dbReference type="InterPro" id="IPR055645">
    <property type="entry name" value="DpdA"/>
</dbReference>
<evidence type="ECO:0000259" key="1">
    <source>
        <dbReference type="Pfam" id="PF23859"/>
    </source>
</evidence>
<evidence type="ECO:0000313" key="2">
    <source>
        <dbReference type="EMBL" id="CAB3774579.1"/>
    </source>
</evidence>
<dbReference type="AlphaFoldDB" id="A0A6J5F6Z9"/>
<dbReference type="GO" id="GO:0006400">
    <property type="term" value="P:tRNA modification"/>
    <property type="evidence" value="ECO:0007669"/>
    <property type="project" value="InterPro"/>
</dbReference>
<dbReference type="Gene3D" id="3.20.20.105">
    <property type="entry name" value="Queuine tRNA-ribosyltransferase-like"/>
    <property type="match status" value="1"/>
</dbReference>
<feature type="domain" description="DeoxyPurine in DNA protein A" evidence="1">
    <location>
        <begin position="64"/>
        <end position="300"/>
    </location>
</feature>
<name>A0A6J5F6Z9_9BURK</name>
<organism evidence="2 3">
    <name type="scientific">Paraburkholderia humisilvae</name>
    <dbReference type="NCBI Taxonomy" id="627669"/>
    <lineage>
        <taxon>Bacteria</taxon>
        <taxon>Pseudomonadati</taxon>
        <taxon>Pseudomonadota</taxon>
        <taxon>Betaproteobacteria</taxon>
        <taxon>Burkholderiales</taxon>
        <taxon>Burkholderiaceae</taxon>
        <taxon>Paraburkholderia</taxon>
    </lineage>
</organism>
<dbReference type="RefSeq" id="WP_377694321.1">
    <property type="nucleotide sequence ID" value="NZ_JBHLTK010000409.1"/>
</dbReference>